<dbReference type="eggNOG" id="COG2261">
    <property type="taxonomic scope" value="Bacteria"/>
</dbReference>
<dbReference type="Proteomes" id="UP000002524">
    <property type="component" value="Chromosome 1"/>
</dbReference>
<dbReference type="InParanoid" id="Q9RRU6"/>
<dbReference type="InterPro" id="IPR007341">
    <property type="entry name" value="Transgly_assoc"/>
</dbReference>
<keyword evidence="6 7" id="KW-0472">Membrane</keyword>
<dbReference type="PANTHER" id="PTHR33884:SF3">
    <property type="entry name" value="UPF0410 PROTEIN YMGE"/>
    <property type="match status" value="1"/>
</dbReference>
<accession>Q9RRU6</accession>
<evidence type="ECO:0000256" key="3">
    <source>
        <dbReference type="ARBA" id="ARBA00022475"/>
    </source>
</evidence>
<feature type="transmembrane region" description="Helical" evidence="7">
    <location>
        <begin position="55"/>
        <end position="74"/>
    </location>
</feature>
<dbReference type="TCDB" id="1.E.43.1.7">
    <property type="family name" value="the putative transglycosylase-associated holin (t-a hol) family"/>
</dbReference>
<dbReference type="PIR" id="F75280">
    <property type="entry name" value="F75280"/>
</dbReference>
<protein>
    <submittedName>
        <fullName evidence="8">Transglycosylase associated protein</fullName>
    </submittedName>
</protein>
<dbReference type="STRING" id="243230.DR_2389"/>
<evidence type="ECO:0000313" key="9">
    <source>
        <dbReference type="Proteomes" id="UP000002524"/>
    </source>
</evidence>
<dbReference type="KEGG" id="dra:DR_2389"/>
<dbReference type="PATRIC" id="fig|243230.17.peg.2625"/>
<keyword evidence="5 7" id="KW-1133">Transmembrane helix</keyword>
<sequence length="146" mass="15014">MKIGGTSIPSLSAVEKVTWGTLAGGVGPHPAYTTTAGKAVSNRVSLDFISTSTEVGIMGWLITILVGALCGWLASMIMKTDAQQGAVANILIGIVGALLAQFIFGDLLHIGGSYNAGNGFNFLSIVWGVIGSAILIAILKALKILR</sequence>
<dbReference type="PANTHER" id="PTHR33884">
    <property type="entry name" value="UPF0410 PROTEIN YMGE"/>
    <property type="match status" value="1"/>
</dbReference>
<proteinExistence type="inferred from homology"/>
<keyword evidence="9" id="KW-1185">Reference proteome</keyword>
<dbReference type="OrthoDB" id="964123at2"/>
<evidence type="ECO:0000256" key="4">
    <source>
        <dbReference type="ARBA" id="ARBA00022692"/>
    </source>
</evidence>
<keyword evidence="4 7" id="KW-0812">Transmembrane</keyword>
<feature type="transmembrane region" description="Helical" evidence="7">
    <location>
        <begin position="86"/>
        <end position="104"/>
    </location>
</feature>
<dbReference type="HOGENOM" id="CLU_1774349_0_0_0"/>
<dbReference type="GO" id="GO:0005886">
    <property type="term" value="C:plasma membrane"/>
    <property type="evidence" value="ECO:0007669"/>
    <property type="project" value="UniProtKB-SubCell"/>
</dbReference>
<dbReference type="PaxDb" id="243230-DR_2389"/>
<evidence type="ECO:0000256" key="6">
    <source>
        <dbReference type="ARBA" id="ARBA00023136"/>
    </source>
</evidence>
<dbReference type="AlphaFoldDB" id="Q9RRU6"/>
<keyword evidence="3" id="KW-1003">Cell membrane</keyword>
<evidence type="ECO:0000256" key="7">
    <source>
        <dbReference type="SAM" id="Phobius"/>
    </source>
</evidence>
<feature type="transmembrane region" description="Helical" evidence="7">
    <location>
        <begin position="124"/>
        <end position="142"/>
    </location>
</feature>
<evidence type="ECO:0000313" key="8">
    <source>
        <dbReference type="EMBL" id="AAF11934.1"/>
    </source>
</evidence>
<reference evidence="8 9" key="1">
    <citation type="journal article" date="1999" name="Science">
        <title>Genome sequence of the radioresistant bacterium Deinococcus radiodurans R1.</title>
        <authorList>
            <person name="White O."/>
            <person name="Eisen J.A."/>
            <person name="Heidelberg J.F."/>
            <person name="Hickey E.K."/>
            <person name="Peterson J.D."/>
            <person name="Dodson R.J."/>
            <person name="Haft D.H."/>
            <person name="Gwinn M.L."/>
            <person name="Nelson W.C."/>
            <person name="Richardson D.L."/>
            <person name="Moffat K.S."/>
            <person name="Qin H."/>
            <person name="Jiang L."/>
            <person name="Pamphile W."/>
            <person name="Crosby M."/>
            <person name="Shen M."/>
            <person name="Vamathevan J.J."/>
            <person name="Lam P."/>
            <person name="McDonald L."/>
            <person name="Utterback T."/>
            <person name="Zalewski C."/>
            <person name="Makarova K.S."/>
            <person name="Aravind L."/>
            <person name="Daly M.J."/>
            <person name="Minton K.W."/>
            <person name="Fleischmann R.D."/>
            <person name="Ketchum K.A."/>
            <person name="Nelson K.E."/>
            <person name="Salzberg S."/>
            <person name="Smith H.O."/>
            <person name="Venter J.C."/>
            <person name="Fraser C.M."/>
        </authorList>
    </citation>
    <scope>NUCLEOTIDE SEQUENCE [LARGE SCALE GENOMIC DNA]</scope>
    <source>
        <strain evidence="9">ATCC 13939 / DSM 20539 / JCM 16871 / LMG 4051 / NBRC 15346 / NCIMB 9279 / R1 / VKM B-1422</strain>
    </source>
</reference>
<gene>
    <name evidence="8" type="ordered locus">DR_2389</name>
</gene>
<comment type="similarity">
    <text evidence="2">Belongs to the UPF0410 family.</text>
</comment>
<dbReference type="EMBL" id="AE000513">
    <property type="protein sequence ID" value="AAF11934.1"/>
    <property type="molecule type" value="Genomic_DNA"/>
</dbReference>
<organism evidence="8 9">
    <name type="scientific">Deinococcus radiodurans (strain ATCC 13939 / DSM 20539 / JCM 16871 / CCUG 27074 / LMG 4051 / NBRC 15346 / NCIMB 9279 / VKM B-1422 / R1)</name>
    <dbReference type="NCBI Taxonomy" id="243230"/>
    <lineage>
        <taxon>Bacteria</taxon>
        <taxon>Thermotogati</taxon>
        <taxon>Deinococcota</taxon>
        <taxon>Deinococci</taxon>
        <taxon>Deinococcales</taxon>
        <taxon>Deinococcaceae</taxon>
        <taxon>Deinococcus</taxon>
    </lineage>
</organism>
<comment type="subcellular location">
    <subcellularLocation>
        <location evidence="1">Cell membrane</location>
        <topology evidence="1">Multi-pass membrane protein</topology>
    </subcellularLocation>
</comment>
<evidence type="ECO:0000256" key="2">
    <source>
        <dbReference type="ARBA" id="ARBA00011006"/>
    </source>
</evidence>
<evidence type="ECO:0000256" key="5">
    <source>
        <dbReference type="ARBA" id="ARBA00022989"/>
    </source>
</evidence>
<name>Q9RRU6_DEIRA</name>
<dbReference type="FunCoup" id="Q9RRU6">
    <property type="interactions" value="18"/>
</dbReference>
<dbReference type="Pfam" id="PF04226">
    <property type="entry name" value="Transgly_assoc"/>
    <property type="match status" value="1"/>
</dbReference>
<evidence type="ECO:0000256" key="1">
    <source>
        <dbReference type="ARBA" id="ARBA00004651"/>
    </source>
</evidence>
<dbReference type="EnsemblBacteria" id="AAF11934">
    <property type="protein sequence ID" value="AAF11934"/>
    <property type="gene ID" value="DR_2389"/>
</dbReference>